<gene>
    <name evidence="3" type="ORF">PT974_09485</name>
</gene>
<reference evidence="3 4" key="1">
    <citation type="submission" date="2024-01" db="EMBL/GenBank/DDBJ databases">
        <title>Complete genome of Cladobotryum mycophilum ATHUM6906.</title>
        <authorList>
            <person name="Christinaki A.C."/>
            <person name="Myridakis A.I."/>
            <person name="Kouvelis V.N."/>
        </authorList>
    </citation>
    <scope>NUCLEOTIDE SEQUENCE [LARGE SCALE GENOMIC DNA]</scope>
    <source>
        <strain evidence="3 4">ATHUM6906</strain>
    </source>
</reference>
<proteinExistence type="predicted"/>
<accession>A0ABR0SG99</accession>
<sequence length="595" mass="66261">MPTRNGNVWAVALTDNDGTILTAGVSVAMTLIFIRCWSIVCFVAMVFPGTQTRRRFAALVTLRNSNDPLFAFRELAVYSARYFRHSWADFMYGVTFCVLALLVFGASTALGIVGTSMLQVGSVASPLASTLYYPENVSREDRVGTLQRYGLLAAANLRALGSAESARGRVDFNFERLGNWDNEETMGRLSYNFSITGVDLGLQHGTDLALTVSGSCITEYGWIVHQNETQDVYNLWGLPNGKNTVVPIDRYSIANAPTASFVRHPNGDAQYLKDGNSSYAVVVASAHRASIKPGGDFWYKTEPRVSNYSAVRGVQLWVKRGRPVLSCWQQDRWRYASHSANVVYDLRTIPGIKIKDQLLDLMEIMFSTPVLVDLGIVSGDSALKSRMTSPYGVINAEGSSMVADMERLILATFVRSRNVFADTTKFYKDYQDNDTSALINMMSPRGTNIASDFVVPDPAIQTFSMVGLIVLAVVLVAELLMELTLRMYQAQSDRLLRESPPVVGPLSREMSEQSAKPSASSRFKALSATQLFRRIYETEEAQPHEHWKCTQIFPMTNDEMKFKLQRCSHHQCKGHIERRSSLTPPSSARTRDETV</sequence>
<evidence type="ECO:0000256" key="1">
    <source>
        <dbReference type="SAM" id="MobiDB-lite"/>
    </source>
</evidence>
<organism evidence="3 4">
    <name type="scientific">Cladobotryum mycophilum</name>
    <dbReference type="NCBI Taxonomy" id="491253"/>
    <lineage>
        <taxon>Eukaryota</taxon>
        <taxon>Fungi</taxon>
        <taxon>Dikarya</taxon>
        <taxon>Ascomycota</taxon>
        <taxon>Pezizomycotina</taxon>
        <taxon>Sordariomycetes</taxon>
        <taxon>Hypocreomycetidae</taxon>
        <taxon>Hypocreales</taxon>
        <taxon>Hypocreaceae</taxon>
        <taxon>Cladobotryum</taxon>
    </lineage>
</organism>
<dbReference type="Proteomes" id="UP001338125">
    <property type="component" value="Unassembled WGS sequence"/>
</dbReference>
<feature type="transmembrane region" description="Helical" evidence="2">
    <location>
        <begin position="90"/>
        <end position="113"/>
    </location>
</feature>
<feature type="transmembrane region" description="Helical" evidence="2">
    <location>
        <begin position="463"/>
        <end position="485"/>
    </location>
</feature>
<dbReference type="EMBL" id="JAVFKD010000014">
    <property type="protein sequence ID" value="KAK5991207.1"/>
    <property type="molecule type" value="Genomic_DNA"/>
</dbReference>
<keyword evidence="4" id="KW-1185">Reference proteome</keyword>
<comment type="caution">
    <text evidence="3">The sequence shown here is derived from an EMBL/GenBank/DDBJ whole genome shotgun (WGS) entry which is preliminary data.</text>
</comment>
<protein>
    <submittedName>
        <fullName evidence="3">Uncharacterized protein</fullName>
    </submittedName>
</protein>
<evidence type="ECO:0000313" key="4">
    <source>
        <dbReference type="Proteomes" id="UP001338125"/>
    </source>
</evidence>
<keyword evidence="2" id="KW-0812">Transmembrane</keyword>
<keyword evidence="2" id="KW-0472">Membrane</keyword>
<feature type="transmembrane region" description="Helical" evidence="2">
    <location>
        <begin position="20"/>
        <end position="47"/>
    </location>
</feature>
<evidence type="ECO:0000313" key="3">
    <source>
        <dbReference type="EMBL" id="KAK5991207.1"/>
    </source>
</evidence>
<evidence type="ECO:0000256" key="2">
    <source>
        <dbReference type="SAM" id="Phobius"/>
    </source>
</evidence>
<keyword evidence="2" id="KW-1133">Transmembrane helix</keyword>
<feature type="region of interest" description="Disordered" evidence="1">
    <location>
        <begin position="573"/>
        <end position="595"/>
    </location>
</feature>
<name>A0ABR0SG99_9HYPO</name>